<dbReference type="EMBL" id="JWZT01001505">
    <property type="protein sequence ID" value="KII71971.1"/>
    <property type="molecule type" value="Genomic_DNA"/>
</dbReference>
<dbReference type="Proteomes" id="UP000031668">
    <property type="component" value="Unassembled WGS sequence"/>
</dbReference>
<reference evidence="1 2" key="1">
    <citation type="journal article" date="2014" name="Genome Biol. Evol.">
        <title>The genome of the myxosporean Thelohanellus kitauei shows adaptations to nutrient acquisition within its fish host.</title>
        <authorList>
            <person name="Yang Y."/>
            <person name="Xiong J."/>
            <person name="Zhou Z."/>
            <person name="Huo F."/>
            <person name="Miao W."/>
            <person name="Ran C."/>
            <person name="Liu Y."/>
            <person name="Zhang J."/>
            <person name="Feng J."/>
            <person name="Wang M."/>
            <person name="Wang M."/>
            <person name="Wang L."/>
            <person name="Yao B."/>
        </authorList>
    </citation>
    <scope>NUCLEOTIDE SEQUENCE [LARGE SCALE GENOMIC DNA]</scope>
    <source>
        <strain evidence="1">Wuqing</strain>
    </source>
</reference>
<keyword evidence="2" id="KW-1185">Reference proteome</keyword>
<protein>
    <submittedName>
        <fullName evidence="1">Uncharacterized protein</fullName>
    </submittedName>
</protein>
<gene>
    <name evidence="1" type="ORF">RF11_12726</name>
</gene>
<evidence type="ECO:0000313" key="1">
    <source>
        <dbReference type="EMBL" id="KII71971.1"/>
    </source>
</evidence>
<accession>A0A0C2MX86</accession>
<organism evidence="1 2">
    <name type="scientific">Thelohanellus kitauei</name>
    <name type="common">Myxosporean</name>
    <dbReference type="NCBI Taxonomy" id="669202"/>
    <lineage>
        <taxon>Eukaryota</taxon>
        <taxon>Metazoa</taxon>
        <taxon>Cnidaria</taxon>
        <taxon>Myxozoa</taxon>
        <taxon>Myxosporea</taxon>
        <taxon>Bivalvulida</taxon>
        <taxon>Platysporina</taxon>
        <taxon>Myxobolidae</taxon>
        <taxon>Thelohanellus</taxon>
    </lineage>
</organism>
<dbReference type="AlphaFoldDB" id="A0A0C2MX86"/>
<comment type="caution">
    <text evidence="1">The sequence shown here is derived from an EMBL/GenBank/DDBJ whole genome shotgun (WGS) entry which is preliminary data.</text>
</comment>
<evidence type="ECO:0000313" key="2">
    <source>
        <dbReference type="Proteomes" id="UP000031668"/>
    </source>
</evidence>
<sequence length="105" mass="12235">MNKIKASCFATSSNNQQIMSLPRKLNNISLPLPRDGTESQFSEQYRYTFNGDLFLHIDSNLVTGRFLIFTTQLIYCLLRSKSVASYNNLSRYYYRYAEILGRKQS</sequence>
<name>A0A0C2MX86_THEKT</name>
<proteinExistence type="predicted"/>